<keyword evidence="8 9" id="KW-0739">Sodium transport</keyword>
<feature type="domain" description="Cation/H+ exchanger transmembrane" evidence="13">
    <location>
        <begin position="82"/>
        <end position="495"/>
    </location>
</feature>
<dbReference type="Gene3D" id="6.10.140.1330">
    <property type="match status" value="1"/>
</dbReference>
<evidence type="ECO:0000256" key="5">
    <source>
        <dbReference type="ARBA" id="ARBA00023053"/>
    </source>
</evidence>
<dbReference type="PANTHER" id="PTHR10110:SF187">
    <property type="entry name" value="SODIUM_HYDROGEN EXCHANGER"/>
    <property type="match status" value="1"/>
</dbReference>
<evidence type="ECO:0000256" key="9">
    <source>
        <dbReference type="RuleBase" id="RU003722"/>
    </source>
</evidence>
<dbReference type="GO" id="GO:0005770">
    <property type="term" value="C:late endosome"/>
    <property type="evidence" value="ECO:0007669"/>
    <property type="project" value="TreeGrafter"/>
</dbReference>
<feature type="transmembrane region" description="Helical" evidence="11">
    <location>
        <begin position="380"/>
        <end position="408"/>
    </location>
</feature>
<evidence type="ECO:0000313" key="14">
    <source>
        <dbReference type="EMBL" id="PWN93308.1"/>
    </source>
</evidence>
<feature type="transmembrane region" description="Helical" evidence="11">
    <location>
        <begin position="222"/>
        <end position="241"/>
    </location>
</feature>
<dbReference type="GO" id="GO:0015386">
    <property type="term" value="F:potassium:proton antiporter activity"/>
    <property type="evidence" value="ECO:0007669"/>
    <property type="project" value="TreeGrafter"/>
</dbReference>
<dbReference type="InParanoid" id="A0A316YXD2"/>
<evidence type="ECO:0000256" key="2">
    <source>
        <dbReference type="ARBA" id="ARBA00022448"/>
    </source>
</evidence>
<keyword evidence="4 11" id="KW-1133">Transmembrane helix</keyword>
<dbReference type="OrthoDB" id="196264at2759"/>
<comment type="similarity">
    <text evidence="9">Belongs to the monovalent cation:proton antiporter 1 (CPA1) transporter (TC 2.A.36) family.</text>
</comment>
<dbReference type="STRING" id="215250.A0A316YXD2"/>
<evidence type="ECO:0000256" key="7">
    <source>
        <dbReference type="ARBA" id="ARBA00023136"/>
    </source>
</evidence>
<dbReference type="Proteomes" id="UP000245768">
    <property type="component" value="Unassembled WGS sequence"/>
</dbReference>
<dbReference type="GO" id="GO:0007035">
    <property type="term" value="P:vacuolar acidification"/>
    <property type="evidence" value="ECO:0007669"/>
    <property type="project" value="TreeGrafter"/>
</dbReference>
<dbReference type="InterPro" id="IPR004709">
    <property type="entry name" value="NaH_exchanger"/>
</dbReference>
<dbReference type="FunCoup" id="A0A316YXD2">
    <property type="interactions" value="229"/>
</dbReference>
<dbReference type="InterPro" id="IPR018422">
    <property type="entry name" value="Cation/H_exchanger_CPA1"/>
</dbReference>
<proteinExistence type="inferred from homology"/>
<dbReference type="GeneID" id="37040601"/>
<organism evidence="14 15">
    <name type="scientific">Acaromyces ingoldii</name>
    <dbReference type="NCBI Taxonomy" id="215250"/>
    <lineage>
        <taxon>Eukaryota</taxon>
        <taxon>Fungi</taxon>
        <taxon>Dikarya</taxon>
        <taxon>Basidiomycota</taxon>
        <taxon>Ustilaginomycotina</taxon>
        <taxon>Exobasidiomycetes</taxon>
        <taxon>Exobasidiales</taxon>
        <taxon>Cryptobasidiaceae</taxon>
        <taxon>Acaromyces</taxon>
    </lineage>
</organism>
<keyword evidence="9" id="KW-0050">Antiport</keyword>
<feature type="region of interest" description="Disordered" evidence="10">
    <location>
        <begin position="36"/>
        <end position="56"/>
    </location>
</feature>
<dbReference type="GO" id="GO:0015385">
    <property type="term" value="F:sodium:proton antiporter activity"/>
    <property type="evidence" value="ECO:0007669"/>
    <property type="project" value="InterPro"/>
</dbReference>
<dbReference type="EMBL" id="KZ819634">
    <property type="protein sequence ID" value="PWN93308.1"/>
    <property type="molecule type" value="Genomic_DNA"/>
</dbReference>
<keyword evidence="7 11" id="KW-0472">Membrane</keyword>
<keyword evidence="12" id="KW-0732">Signal</keyword>
<keyword evidence="15" id="KW-1185">Reference proteome</keyword>
<feature type="transmembrane region" description="Helical" evidence="11">
    <location>
        <begin position="155"/>
        <end position="179"/>
    </location>
</feature>
<protein>
    <recommendedName>
        <fullName evidence="9">Sodium/hydrogen exchanger</fullName>
    </recommendedName>
</protein>
<dbReference type="NCBIfam" id="TIGR00840">
    <property type="entry name" value="b_cpa1"/>
    <property type="match status" value="1"/>
</dbReference>
<dbReference type="GO" id="GO:0000329">
    <property type="term" value="C:fungal-type vacuole membrane"/>
    <property type="evidence" value="ECO:0007669"/>
    <property type="project" value="TreeGrafter"/>
</dbReference>
<feature type="compositionally biased region" description="Gly residues" evidence="10">
    <location>
        <begin position="820"/>
        <end position="832"/>
    </location>
</feature>
<feature type="transmembrane region" description="Helical" evidence="11">
    <location>
        <begin position="92"/>
        <end position="112"/>
    </location>
</feature>
<feature type="compositionally biased region" description="Low complexity" evidence="10">
    <location>
        <begin position="833"/>
        <end position="850"/>
    </location>
</feature>
<gene>
    <name evidence="14" type="ORF">FA10DRAFT_226295</name>
</gene>
<feature type="signal peptide" evidence="12">
    <location>
        <begin position="1"/>
        <end position="32"/>
    </location>
</feature>
<feature type="transmembrane region" description="Helical" evidence="11">
    <location>
        <begin position="306"/>
        <end position="329"/>
    </location>
</feature>
<feature type="transmembrane region" description="Helical" evidence="11">
    <location>
        <begin position="124"/>
        <end position="143"/>
    </location>
</feature>
<reference evidence="14" key="1">
    <citation type="journal article" date="2018" name="Mol. Biol. Evol.">
        <title>Broad Genomic Sampling Reveals a Smut Pathogenic Ancestry of the Fungal Clade Ustilaginomycotina.</title>
        <authorList>
            <person name="Kijpornyongpan T."/>
            <person name="Mondo S.J."/>
            <person name="Barry K."/>
            <person name="Sandor L."/>
            <person name="Lee J."/>
            <person name="Lipzen A."/>
            <person name="Pangilinan J."/>
            <person name="LaButti K."/>
            <person name="Hainaut M."/>
            <person name="Henrissat B."/>
            <person name="Grigoriev I.V."/>
            <person name="Spatafora J.W."/>
            <person name="Aime M.C."/>
        </authorList>
    </citation>
    <scope>NUCLEOTIDE SEQUENCE [LARGE SCALE GENOMIC DNA]</scope>
    <source>
        <strain evidence="14">MCA 4198</strain>
    </source>
</reference>
<keyword evidence="2 9" id="KW-0813">Transport</keyword>
<feature type="region of interest" description="Disordered" evidence="10">
    <location>
        <begin position="692"/>
        <end position="858"/>
    </location>
</feature>
<sequence length="858" mass="91832">MISPTVAGSRHFGRHLGSLLVVAALCVALVNGQAETKASPSPSPLPSPSPTTTPPLAEEQEKYSSLALFVVLSLLIGSFWTSYYLKVKRITAVHETIVGLFAGMFVGAALRVGPGEQVQKMLSFSNTIMLNVLLPPIILASGYDLRQENFFRNFGIILTFAFAGTFISAVVVGVIVYLWSLLHLESLSLTLLECLIFGSTLSATDPVTILAIFNTYKVDPELYSIIFGESLLNDAVSIVMFDVLSTFRGKAISIASLFHGMGLFLFVFTFSMALGVGFGLCCSLMLKHSRLSTYPQLESCLVALIAYTSYFFSNGVTMSGIVSLLFCGITLKHYAYHNMSRRTQRATKYIFQTLANLSENFIFIYLGLSLFTQTTLVYKPIFICITVAAVVFSRYAAVFPIAAFINMIKRARLRRRSRTRSGAGHLRQASQNNSDEELPREYQMMLFWAGLRGAVGFALSAGIEGQNAEALQTTVLVAVVITVIVFGGTTAQMLEILGIKTGVEDDEGDSTDEEEAAEIAQARLRSMRRRRTYANGAGGHSKNISSASSSSAMLRGVGSTYRDEEDMPGTAPAALGSRPQQWASPQSTYDDDDDDERSSSSSTEVLPSARRSSSAIYGGGIGTPESASRRASIGDALSNVADLGPEAFAGEEERRSVGKFLQRAGLIVRDGRWFSTLDQRYLTPLFTNSVASRKHEERRAMRRSEVALAREEEEQGAGSSSGRSAWRDSMSAMGTSSSRPGLGPNDSLGPLGQERDADVLEEEDEEDDGDACTGAAAETGQLKRLNSTGNATPRRTHSRTGSDDQMGSDGYGGAAAAASGKGGGAGGGGGVAGAFAPSSSSSTTAPSTGRRGSRLVDL</sequence>
<keyword evidence="5" id="KW-0915">Sodium</keyword>
<feature type="transmembrane region" description="Helical" evidence="11">
    <location>
        <begin position="262"/>
        <end position="286"/>
    </location>
</feature>
<feature type="transmembrane region" description="Helical" evidence="11">
    <location>
        <begin position="63"/>
        <end position="85"/>
    </location>
</feature>
<feature type="compositionally biased region" description="Acidic residues" evidence="10">
    <location>
        <begin position="759"/>
        <end position="770"/>
    </location>
</feature>
<keyword evidence="3 9" id="KW-0812">Transmembrane</keyword>
<evidence type="ECO:0000256" key="4">
    <source>
        <dbReference type="ARBA" id="ARBA00022989"/>
    </source>
</evidence>
<dbReference type="PRINTS" id="PR01084">
    <property type="entry name" value="NAHEXCHNGR"/>
</dbReference>
<dbReference type="GO" id="GO:0005769">
    <property type="term" value="C:early endosome"/>
    <property type="evidence" value="ECO:0007669"/>
    <property type="project" value="TreeGrafter"/>
</dbReference>
<feature type="transmembrane region" description="Helical" evidence="11">
    <location>
        <begin position="475"/>
        <end position="494"/>
    </location>
</feature>
<evidence type="ECO:0000256" key="3">
    <source>
        <dbReference type="ARBA" id="ARBA00022692"/>
    </source>
</evidence>
<comment type="subcellular location">
    <subcellularLocation>
        <location evidence="1">Membrane</location>
        <topology evidence="1">Multi-pass membrane protein</topology>
    </subcellularLocation>
</comment>
<evidence type="ECO:0000256" key="10">
    <source>
        <dbReference type="SAM" id="MobiDB-lite"/>
    </source>
</evidence>
<accession>A0A316YXD2</accession>
<evidence type="ECO:0000256" key="6">
    <source>
        <dbReference type="ARBA" id="ARBA00023065"/>
    </source>
</evidence>
<dbReference type="InterPro" id="IPR006153">
    <property type="entry name" value="Cation/H_exchanger_TM"/>
</dbReference>
<dbReference type="RefSeq" id="XP_025380506.1">
    <property type="nucleotide sequence ID" value="XM_025518685.1"/>
</dbReference>
<keyword evidence="6 9" id="KW-0406">Ion transport</keyword>
<feature type="transmembrane region" description="Helical" evidence="11">
    <location>
        <begin position="349"/>
        <end position="368"/>
    </location>
</feature>
<evidence type="ECO:0000313" key="15">
    <source>
        <dbReference type="Proteomes" id="UP000245768"/>
    </source>
</evidence>
<evidence type="ECO:0000256" key="12">
    <source>
        <dbReference type="SAM" id="SignalP"/>
    </source>
</evidence>
<feature type="compositionally biased region" description="Basic and acidic residues" evidence="10">
    <location>
        <begin position="693"/>
        <end position="710"/>
    </location>
</feature>
<name>A0A316YXD2_9BASI</name>
<feature type="compositionally biased region" description="Pro residues" evidence="10">
    <location>
        <begin position="41"/>
        <end position="53"/>
    </location>
</feature>
<evidence type="ECO:0000256" key="1">
    <source>
        <dbReference type="ARBA" id="ARBA00004141"/>
    </source>
</evidence>
<dbReference type="Pfam" id="PF00999">
    <property type="entry name" value="Na_H_Exchanger"/>
    <property type="match status" value="1"/>
</dbReference>
<dbReference type="AlphaFoldDB" id="A0A316YXD2"/>
<evidence type="ECO:0000259" key="13">
    <source>
        <dbReference type="Pfam" id="PF00999"/>
    </source>
</evidence>
<evidence type="ECO:0000256" key="8">
    <source>
        <dbReference type="ARBA" id="ARBA00023201"/>
    </source>
</evidence>
<evidence type="ECO:0000256" key="11">
    <source>
        <dbReference type="SAM" id="Phobius"/>
    </source>
</evidence>
<feature type="compositionally biased region" description="Polar residues" evidence="10">
    <location>
        <begin position="784"/>
        <end position="793"/>
    </location>
</feature>
<feature type="chain" id="PRO_5016323618" description="Sodium/hydrogen exchanger" evidence="12">
    <location>
        <begin position="33"/>
        <end position="858"/>
    </location>
</feature>
<dbReference type="PANTHER" id="PTHR10110">
    <property type="entry name" value="SODIUM/HYDROGEN EXCHANGER"/>
    <property type="match status" value="1"/>
</dbReference>
<feature type="region of interest" description="Disordered" evidence="10">
    <location>
        <begin position="558"/>
        <end position="629"/>
    </location>
</feature>